<sequence length="93" mass="10326">MNFSKIFLNPVFSYIYHSTIKNFTTMKNLKKMGRSEMKMLTGGIAKGMVRCKDPDTCAVRWGWPTGFSSNCNDMDIICGSAPAVDPCDSSLCI</sequence>
<dbReference type="EMBL" id="FNEG01000003">
    <property type="protein sequence ID" value="SDI85504.1"/>
    <property type="molecule type" value="Genomic_DNA"/>
</dbReference>
<dbReference type="EMBL" id="UAWB01000002">
    <property type="protein sequence ID" value="SQB27605.1"/>
    <property type="molecule type" value="Genomic_DNA"/>
</dbReference>
<evidence type="ECO:0000313" key="3">
    <source>
        <dbReference type="Proteomes" id="UP000199426"/>
    </source>
</evidence>
<evidence type="ECO:0000313" key="1">
    <source>
        <dbReference type="EMBL" id="SDI85504.1"/>
    </source>
</evidence>
<protein>
    <submittedName>
        <fullName evidence="2">Uncharacterized protein</fullName>
    </submittedName>
</protein>
<dbReference type="Proteomes" id="UP000251670">
    <property type="component" value="Unassembled WGS sequence"/>
</dbReference>
<evidence type="ECO:0000313" key="2">
    <source>
        <dbReference type="EMBL" id="SQB27605.1"/>
    </source>
</evidence>
<proteinExistence type="predicted"/>
<accession>A0A2X2VVF2</accession>
<evidence type="ECO:0000313" key="4">
    <source>
        <dbReference type="Proteomes" id="UP000251670"/>
    </source>
</evidence>
<dbReference type="AlphaFoldDB" id="A0A2X2VVF2"/>
<dbReference type="STRING" id="445960.SAMN05421542_2030"/>
<reference evidence="2 4" key="2">
    <citation type="submission" date="2018-06" db="EMBL/GenBank/DDBJ databases">
        <authorList>
            <consortium name="Pathogen Informatics"/>
            <person name="Doyle S."/>
        </authorList>
    </citation>
    <scope>NUCLEOTIDE SEQUENCE [LARGE SCALE GENOMIC DNA]</scope>
    <source>
        <strain evidence="2 4">NCTC13492</strain>
    </source>
</reference>
<keyword evidence="3" id="KW-1185">Reference proteome</keyword>
<dbReference type="Proteomes" id="UP000199426">
    <property type="component" value="Unassembled WGS sequence"/>
</dbReference>
<name>A0A2X2VVF2_CHRJE</name>
<gene>
    <name evidence="2" type="ORF">NCTC13492_01194</name>
    <name evidence="1" type="ORF">SAMN05421542_2030</name>
</gene>
<organism evidence="2 4">
    <name type="scientific">Chryseobacterium jejuense</name>
    <dbReference type="NCBI Taxonomy" id="445960"/>
    <lineage>
        <taxon>Bacteria</taxon>
        <taxon>Pseudomonadati</taxon>
        <taxon>Bacteroidota</taxon>
        <taxon>Flavobacteriia</taxon>
        <taxon>Flavobacteriales</taxon>
        <taxon>Weeksellaceae</taxon>
        <taxon>Chryseobacterium group</taxon>
        <taxon>Chryseobacterium</taxon>
    </lineage>
</organism>
<reference evidence="1 3" key="1">
    <citation type="submission" date="2016-10" db="EMBL/GenBank/DDBJ databases">
        <authorList>
            <person name="Varghese N."/>
            <person name="Submissions S."/>
        </authorList>
    </citation>
    <scope>NUCLEOTIDE SEQUENCE [LARGE SCALE GENOMIC DNA]</scope>
    <source>
        <strain evidence="1 3">DSM 19299</strain>
    </source>
</reference>